<dbReference type="EMBL" id="KZ503118">
    <property type="protein sequence ID" value="PKU68185.1"/>
    <property type="molecule type" value="Genomic_DNA"/>
</dbReference>
<accession>A0A2I0VXQ0</accession>
<name>A0A2I0VXQ0_9ASPA</name>
<dbReference type="Proteomes" id="UP000233837">
    <property type="component" value="Unassembled WGS sequence"/>
</dbReference>
<reference evidence="1 2" key="2">
    <citation type="journal article" date="2017" name="Nature">
        <title>The Apostasia genome and the evolution of orchids.</title>
        <authorList>
            <person name="Zhang G.Q."/>
            <person name="Liu K.W."/>
            <person name="Li Z."/>
            <person name="Lohaus R."/>
            <person name="Hsiao Y.Y."/>
            <person name="Niu S.C."/>
            <person name="Wang J.Y."/>
            <person name="Lin Y.C."/>
            <person name="Xu Q."/>
            <person name="Chen L.J."/>
            <person name="Yoshida K."/>
            <person name="Fujiwara S."/>
            <person name="Wang Z.W."/>
            <person name="Zhang Y.Q."/>
            <person name="Mitsuda N."/>
            <person name="Wang M."/>
            <person name="Liu G.H."/>
            <person name="Pecoraro L."/>
            <person name="Huang H.X."/>
            <person name="Xiao X.J."/>
            <person name="Lin M."/>
            <person name="Wu X.Y."/>
            <person name="Wu W.L."/>
            <person name="Chen Y.Y."/>
            <person name="Chang S.B."/>
            <person name="Sakamoto S."/>
            <person name="Ohme-Takagi M."/>
            <person name="Yagi M."/>
            <person name="Zeng S.J."/>
            <person name="Shen C.Y."/>
            <person name="Yeh C.M."/>
            <person name="Luo Y.B."/>
            <person name="Tsai W.C."/>
            <person name="Van de Peer Y."/>
            <person name="Liu Z.J."/>
        </authorList>
    </citation>
    <scope>NUCLEOTIDE SEQUENCE [LARGE SCALE GENOMIC DNA]</scope>
    <source>
        <tissue evidence="1">The whole plant</tissue>
    </source>
</reference>
<protein>
    <submittedName>
        <fullName evidence="1">Uncharacterized protein</fullName>
    </submittedName>
</protein>
<sequence length="81" mass="8606">MFIWAVGPHSASDVGRKNRNRMTVVGKTVLGKKLGPKRTLSGEGVRNDHSRAELWASGGGPTEVWAPGGGLAALRYHVAVQ</sequence>
<dbReference type="AlphaFoldDB" id="A0A2I0VXQ0"/>
<keyword evidence="2" id="KW-1185">Reference proteome</keyword>
<organism evidence="1 2">
    <name type="scientific">Dendrobium catenatum</name>
    <dbReference type="NCBI Taxonomy" id="906689"/>
    <lineage>
        <taxon>Eukaryota</taxon>
        <taxon>Viridiplantae</taxon>
        <taxon>Streptophyta</taxon>
        <taxon>Embryophyta</taxon>
        <taxon>Tracheophyta</taxon>
        <taxon>Spermatophyta</taxon>
        <taxon>Magnoliopsida</taxon>
        <taxon>Liliopsida</taxon>
        <taxon>Asparagales</taxon>
        <taxon>Orchidaceae</taxon>
        <taxon>Epidendroideae</taxon>
        <taxon>Malaxideae</taxon>
        <taxon>Dendrobiinae</taxon>
        <taxon>Dendrobium</taxon>
    </lineage>
</organism>
<proteinExistence type="predicted"/>
<reference evidence="1 2" key="1">
    <citation type="journal article" date="2016" name="Sci. Rep.">
        <title>The Dendrobium catenatum Lindl. genome sequence provides insights into polysaccharide synthase, floral development and adaptive evolution.</title>
        <authorList>
            <person name="Zhang G.Q."/>
            <person name="Xu Q."/>
            <person name="Bian C."/>
            <person name="Tsai W.C."/>
            <person name="Yeh C.M."/>
            <person name="Liu K.W."/>
            <person name="Yoshida K."/>
            <person name="Zhang L.S."/>
            <person name="Chang S.B."/>
            <person name="Chen F."/>
            <person name="Shi Y."/>
            <person name="Su Y.Y."/>
            <person name="Zhang Y.Q."/>
            <person name="Chen L.J."/>
            <person name="Yin Y."/>
            <person name="Lin M."/>
            <person name="Huang H."/>
            <person name="Deng H."/>
            <person name="Wang Z.W."/>
            <person name="Zhu S.L."/>
            <person name="Zhao X."/>
            <person name="Deng C."/>
            <person name="Niu S.C."/>
            <person name="Huang J."/>
            <person name="Wang M."/>
            <person name="Liu G.H."/>
            <person name="Yang H.J."/>
            <person name="Xiao X.J."/>
            <person name="Hsiao Y.Y."/>
            <person name="Wu W.L."/>
            <person name="Chen Y.Y."/>
            <person name="Mitsuda N."/>
            <person name="Ohme-Takagi M."/>
            <person name="Luo Y.B."/>
            <person name="Van de Peer Y."/>
            <person name="Liu Z.J."/>
        </authorList>
    </citation>
    <scope>NUCLEOTIDE SEQUENCE [LARGE SCALE GENOMIC DNA]</scope>
    <source>
        <tissue evidence="1">The whole plant</tissue>
    </source>
</reference>
<evidence type="ECO:0000313" key="2">
    <source>
        <dbReference type="Proteomes" id="UP000233837"/>
    </source>
</evidence>
<gene>
    <name evidence="1" type="ORF">MA16_Dca012854</name>
</gene>
<evidence type="ECO:0000313" key="1">
    <source>
        <dbReference type="EMBL" id="PKU68185.1"/>
    </source>
</evidence>